<dbReference type="AlphaFoldDB" id="B7APK0"/>
<gene>
    <name evidence="2" type="ORF">BACPEC_00606</name>
</gene>
<dbReference type="PANTHER" id="PTHR43377:SF2">
    <property type="entry name" value="BINDING ROSSMANN FOLD OXIDOREDUCTASE, PUTATIVE (AFU_ORTHOLOGUE AFUA_4G00560)-RELATED"/>
    <property type="match status" value="1"/>
</dbReference>
<dbReference type="GO" id="GO:0000166">
    <property type="term" value="F:nucleotide binding"/>
    <property type="evidence" value="ECO:0007669"/>
    <property type="project" value="InterPro"/>
</dbReference>
<accession>B7APK0</accession>
<dbReference type="EMBL" id="ABVQ01000034">
    <property type="protein sequence ID" value="EEC58474.1"/>
    <property type="molecule type" value="Genomic_DNA"/>
</dbReference>
<evidence type="ECO:0000313" key="3">
    <source>
        <dbReference type="Proteomes" id="UP000003136"/>
    </source>
</evidence>
<name>B7APK0_9FIRM</name>
<dbReference type="eggNOG" id="COG0673">
    <property type="taxonomic scope" value="Bacteria"/>
</dbReference>
<sequence>MHMDRYHFIIVGSGWRAMYYVRVAKAMPELFCLDAMYCRRQEKADKIAQEYGINTVTSIDDCINMRPDFAVIAVSKASICDTAIEWMDRGMTVLSETPAGLDTESLFRMYEYNKAVQKQVVAEQYREYPHNKAVIRLIKSGIIGDVSCMNISLAHEYHGASLMRAYLGINPGMKYSLTAKNYTFPTTETLTRYERYTDGRIADKKRCVASFEFENGKVAWYDFDSEQYRSPIRKNTYKIQGTRGEIIDDKVYYLDENNNGAEADIDIKTRIVNRGDINPNFAVIREVESISFQGKVLYQPAHGLCGLSEDETAIAALMEKTALYSRGMGPSPYSIEDALADAYAMIRLNAMAKADKPVGKADL</sequence>
<feature type="domain" description="Gfo/Idh/MocA-like oxidoreductase N-terminal" evidence="1">
    <location>
        <begin position="8"/>
        <end position="121"/>
    </location>
</feature>
<proteinExistence type="predicted"/>
<dbReference type="InterPro" id="IPR051450">
    <property type="entry name" value="Gfo/Idh/MocA_Oxidoreductases"/>
</dbReference>
<dbReference type="Gene3D" id="3.40.50.720">
    <property type="entry name" value="NAD(P)-binding Rossmann-like Domain"/>
    <property type="match status" value="1"/>
</dbReference>
<dbReference type="STRING" id="483218.BACPEC_00606"/>
<dbReference type="HOGENOM" id="CLU_769123_0_0_9"/>
<dbReference type="InterPro" id="IPR036291">
    <property type="entry name" value="NAD(P)-bd_dom_sf"/>
</dbReference>
<dbReference type="SUPFAM" id="SSF51735">
    <property type="entry name" value="NAD(P)-binding Rossmann-fold domains"/>
    <property type="match status" value="1"/>
</dbReference>
<dbReference type="InterPro" id="IPR000683">
    <property type="entry name" value="Gfo/Idh/MocA-like_OxRdtase_N"/>
</dbReference>
<reference evidence="2 3" key="2">
    <citation type="submission" date="2008-11" db="EMBL/GenBank/DDBJ databases">
        <authorList>
            <person name="Fulton L."/>
            <person name="Clifton S."/>
            <person name="Fulton B."/>
            <person name="Xu J."/>
            <person name="Minx P."/>
            <person name="Pepin K.H."/>
            <person name="Johnson M."/>
            <person name="Bhonagiri V."/>
            <person name="Nash W.E."/>
            <person name="Mardis E.R."/>
            <person name="Wilson R.K."/>
        </authorList>
    </citation>
    <scope>NUCLEOTIDE SEQUENCE [LARGE SCALE GENOMIC DNA]</scope>
    <source>
        <strain evidence="2 3">ATCC 43243</strain>
    </source>
</reference>
<dbReference type="Pfam" id="PF01408">
    <property type="entry name" value="GFO_IDH_MocA"/>
    <property type="match status" value="1"/>
</dbReference>
<organism evidence="2 3">
    <name type="scientific">[Bacteroides] pectinophilus ATCC 43243</name>
    <dbReference type="NCBI Taxonomy" id="483218"/>
    <lineage>
        <taxon>Bacteria</taxon>
        <taxon>Bacillati</taxon>
        <taxon>Bacillota</taxon>
        <taxon>Clostridia</taxon>
        <taxon>Eubacteriales</taxon>
    </lineage>
</organism>
<reference evidence="2 3" key="1">
    <citation type="submission" date="2008-11" db="EMBL/GenBank/DDBJ databases">
        <title>Draft genome sequence of Bacteroides pectinophilus (ATCC 43243).</title>
        <authorList>
            <person name="Sudarsanam P."/>
            <person name="Ley R."/>
            <person name="Guruge J."/>
            <person name="Turnbaugh P.J."/>
            <person name="Mahowald M."/>
            <person name="Liep D."/>
            <person name="Gordon J."/>
        </authorList>
    </citation>
    <scope>NUCLEOTIDE SEQUENCE [LARGE SCALE GENOMIC DNA]</scope>
    <source>
        <strain evidence="2 3">ATCC 43243</strain>
    </source>
</reference>
<dbReference type="PANTHER" id="PTHR43377">
    <property type="entry name" value="BILIVERDIN REDUCTASE A"/>
    <property type="match status" value="1"/>
</dbReference>
<dbReference type="Proteomes" id="UP000003136">
    <property type="component" value="Unassembled WGS sequence"/>
</dbReference>
<evidence type="ECO:0000259" key="1">
    <source>
        <dbReference type="Pfam" id="PF01408"/>
    </source>
</evidence>
<comment type="caution">
    <text evidence="2">The sequence shown here is derived from an EMBL/GenBank/DDBJ whole genome shotgun (WGS) entry which is preliminary data.</text>
</comment>
<evidence type="ECO:0000313" key="2">
    <source>
        <dbReference type="EMBL" id="EEC58474.1"/>
    </source>
</evidence>
<protein>
    <recommendedName>
        <fullName evidence="1">Gfo/Idh/MocA-like oxidoreductase N-terminal domain-containing protein</fullName>
    </recommendedName>
</protein>
<keyword evidence="3" id="KW-1185">Reference proteome</keyword>